<organism evidence="4 5">
    <name type="scientific">Dyadobacter jejuensis</name>
    <dbReference type="NCBI Taxonomy" id="1082580"/>
    <lineage>
        <taxon>Bacteria</taxon>
        <taxon>Pseudomonadati</taxon>
        <taxon>Bacteroidota</taxon>
        <taxon>Cytophagia</taxon>
        <taxon>Cytophagales</taxon>
        <taxon>Spirosomataceae</taxon>
        <taxon>Dyadobacter</taxon>
    </lineage>
</organism>
<dbReference type="InterPro" id="IPR036779">
    <property type="entry name" value="LysM_dom_sf"/>
</dbReference>
<dbReference type="AlphaFoldDB" id="A0A316AKU5"/>
<reference evidence="4 5" key="1">
    <citation type="submission" date="2018-03" db="EMBL/GenBank/DDBJ databases">
        <title>Genomic Encyclopedia of Archaeal and Bacterial Type Strains, Phase II (KMG-II): from individual species to whole genera.</title>
        <authorList>
            <person name="Goeker M."/>
        </authorList>
    </citation>
    <scope>NUCLEOTIDE SEQUENCE [LARGE SCALE GENOMIC DNA]</scope>
    <source>
        <strain evidence="4 5">DSM 100346</strain>
    </source>
</reference>
<dbReference type="SUPFAM" id="SSF54106">
    <property type="entry name" value="LysM domain"/>
    <property type="match status" value="2"/>
</dbReference>
<sequence>MEDQFPKKRNVRPTEKSNLPIITLSVLVLLVLAILYIGYEYITDDASSSEELTTVVMEPESEQEAFADDQPIDEPARVQTKEISKEPEPAKVEPAKEERPKVSASSIGGKTISHKVKSGETWTSIAAQYNLKLATLQGLNADISSLKANTTTLSVQVKDLHTVGPGDVLRVVASKYGVSKSALMKANGKSKDYAQRGEKLVIPFPSKK</sequence>
<keyword evidence="2" id="KW-0472">Membrane</keyword>
<feature type="domain" description="LysM" evidence="3">
    <location>
        <begin position="112"/>
        <end position="171"/>
    </location>
</feature>
<dbReference type="Gene3D" id="3.10.350.10">
    <property type="entry name" value="LysM domain"/>
    <property type="match status" value="2"/>
</dbReference>
<feature type="compositionally biased region" description="Basic and acidic residues" evidence="1">
    <location>
        <begin position="74"/>
        <end position="101"/>
    </location>
</feature>
<keyword evidence="5" id="KW-1185">Reference proteome</keyword>
<dbReference type="PANTHER" id="PTHR33734">
    <property type="entry name" value="LYSM DOMAIN-CONTAINING GPI-ANCHORED PROTEIN 2"/>
    <property type="match status" value="1"/>
</dbReference>
<dbReference type="PANTHER" id="PTHR33734:SF22">
    <property type="entry name" value="MEMBRANE-BOUND LYTIC MUREIN TRANSGLYCOSYLASE D"/>
    <property type="match status" value="1"/>
</dbReference>
<dbReference type="EMBL" id="QGDT01000004">
    <property type="protein sequence ID" value="PWJ58415.1"/>
    <property type="molecule type" value="Genomic_DNA"/>
</dbReference>
<feature type="compositionally biased region" description="Acidic residues" evidence="1">
    <location>
        <begin position="59"/>
        <end position="72"/>
    </location>
</feature>
<dbReference type="PROSITE" id="PS51782">
    <property type="entry name" value="LYSM"/>
    <property type="match status" value="1"/>
</dbReference>
<feature type="transmembrane region" description="Helical" evidence="2">
    <location>
        <begin position="21"/>
        <end position="39"/>
    </location>
</feature>
<dbReference type="InterPro" id="IPR018392">
    <property type="entry name" value="LysM"/>
</dbReference>
<dbReference type="OrthoDB" id="912393at2"/>
<protein>
    <submittedName>
        <fullName evidence="4">LysM domain-containing protein</fullName>
    </submittedName>
</protein>
<evidence type="ECO:0000256" key="2">
    <source>
        <dbReference type="SAM" id="Phobius"/>
    </source>
</evidence>
<accession>A0A316AKU5</accession>
<gene>
    <name evidence="4" type="ORF">CLV98_104274</name>
</gene>
<dbReference type="SMART" id="SM00257">
    <property type="entry name" value="LysM"/>
    <property type="match status" value="2"/>
</dbReference>
<feature type="region of interest" description="Disordered" evidence="1">
    <location>
        <begin position="59"/>
        <end position="106"/>
    </location>
</feature>
<dbReference type="CDD" id="cd00118">
    <property type="entry name" value="LysM"/>
    <property type="match status" value="2"/>
</dbReference>
<comment type="caution">
    <text evidence="4">The sequence shown here is derived from an EMBL/GenBank/DDBJ whole genome shotgun (WGS) entry which is preliminary data.</text>
</comment>
<keyword evidence="2" id="KW-0812">Transmembrane</keyword>
<evidence type="ECO:0000259" key="3">
    <source>
        <dbReference type="PROSITE" id="PS51782"/>
    </source>
</evidence>
<dbReference type="RefSeq" id="WP_109674268.1">
    <property type="nucleotide sequence ID" value="NZ_QGDT01000004.1"/>
</dbReference>
<evidence type="ECO:0000313" key="4">
    <source>
        <dbReference type="EMBL" id="PWJ58415.1"/>
    </source>
</evidence>
<evidence type="ECO:0000256" key="1">
    <source>
        <dbReference type="SAM" id="MobiDB-lite"/>
    </source>
</evidence>
<name>A0A316AKU5_9BACT</name>
<evidence type="ECO:0000313" key="5">
    <source>
        <dbReference type="Proteomes" id="UP000245880"/>
    </source>
</evidence>
<dbReference type="Proteomes" id="UP000245880">
    <property type="component" value="Unassembled WGS sequence"/>
</dbReference>
<dbReference type="Pfam" id="PF01476">
    <property type="entry name" value="LysM"/>
    <property type="match status" value="2"/>
</dbReference>
<keyword evidence="2" id="KW-1133">Transmembrane helix</keyword>
<proteinExistence type="predicted"/>